<name>A0ABN9RYA7_9DINO</name>
<keyword evidence="2" id="KW-1185">Reference proteome</keyword>
<gene>
    <name evidence="1" type="ORF">PCOR1329_LOCUS24816</name>
</gene>
<comment type="caution">
    <text evidence="1">The sequence shown here is derived from an EMBL/GenBank/DDBJ whole genome shotgun (WGS) entry which is preliminary data.</text>
</comment>
<dbReference type="EMBL" id="CAUYUJ010008588">
    <property type="protein sequence ID" value="CAK0824395.1"/>
    <property type="molecule type" value="Genomic_DNA"/>
</dbReference>
<reference evidence="1" key="1">
    <citation type="submission" date="2023-10" db="EMBL/GenBank/DDBJ databases">
        <authorList>
            <person name="Chen Y."/>
            <person name="Shah S."/>
            <person name="Dougan E. K."/>
            <person name="Thang M."/>
            <person name="Chan C."/>
        </authorList>
    </citation>
    <scope>NUCLEOTIDE SEQUENCE [LARGE SCALE GENOMIC DNA]</scope>
</reference>
<protein>
    <submittedName>
        <fullName evidence="1">Uncharacterized protein</fullName>
    </submittedName>
</protein>
<sequence length="327" mass="35282">RALQRLVPGPADWMPSTVLQALTEYGLTAEFASLAASASAAAARVFVFENHRDGGLRARARARRLLEKLHEANDVSLATVAWIRSSSLCGLTAAADEVAAAERAAGRPPVLLGVDPDDLQTKRTWQRQATQLLRPAPGAAMAHARRRLDRWPLRSQPRDRPAQLVNVGRLLSARGTPRVAAAFLRIAMNGWCTARRFQGGAPCALHCGGGADCIEHYAQCEVYHAFCRKHAGLETPAGRDSKLGCFLNLLPSQGVAGVERSAEQCTLLRALTVYAAYRAQAAVRTGSLLRRSAPDALVSFLKEGARGHAQLGGLLRLARRRPHWGAT</sequence>
<feature type="non-terminal residue" evidence="1">
    <location>
        <position position="1"/>
    </location>
</feature>
<organism evidence="1 2">
    <name type="scientific">Prorocentrum cordatum</name>
    <dbReference type="NCBI Taxonomy" id="2364126"/>
    <lineage>
        <taxon>Eukaryota</taxon>
        <taxon>Sar</taxon>
        <taxon>Alveolata</taxon>
        <taxon>Dinophyceae</taxon>
        <taxon>Prorocentrales</taxon>
        <taxon>Prorocentraceae</taxon>
        <taxon>Prorocentrum</taxon>
    </lineage>
</organism>
<dbReference type="Proteomes" id="UP001189429">
    <property type="component" value="Unassembled WGS sequence"/>
</dbReference>
<evidence type="ECO:0000313" key="1">
    <source>
        <dbReference type="EMBL" id="CAK0824395.1"/>
    </source>
</evidence>
<proteinExistence type="predicted"/>
<accession>A0ABN9RYA7</accession>
<evidence type="ECO:0000313" key="2">
    <source>
        <dbReference type="Proteomes" id="UP001189429"/>
    </source>
</evidence>